<evidence type="ECO:0000313" key="3">
    <source>
        <dbReference type="Proteomes" id="UP000183971"/>
    </source>
</evidence>
<feature type="compositionally biased region" description="Polar residues" evidence="1">
    <location>
        <begin position="29"/>
        <end position="45"/>
    </location>
</feature>
<feature type="region of interest" description="Disordered" evidence="1">
    <location>
        <begin position="87"/>
        <end position="125"/>
    </location>
</feature>
<feature type="compositionally biased region" description="Basic and acidic residues" evidence="1">
    <location>
        <begin position="114"/>
        <end position="125"/>
    </location>
</feature>
<accession>A0A1L7VA77</accession>
<proteinExistence type="predicted"/>
<name>A0A1L7VA77_FUSPR</name>
<dbReference type="RefSeq" id="XP_031076813.1">
    <property type="nucleotide sequence ID" value="XM_031226258.1"/>
</dbReference>
<keyword evidence="3" id="KW-1185">Reference proteome</keyword>
<dbReference type="EMBL" id="FJOF01000002">
    <property type="protein sequence ID" value="CZR36220.1"/>
    <property type="molecule type" value="Genomic_DNA"/>
</dbReference>
<sequence>MIRICRLSRSNGSPPPPNKTPTYLGISECGSTSKPRTSHSSTSPPQDIIRICAQEPQEPRSKISNLINLTSRASQITLEAEIAALPRLNPHQSSTSAENSARESLNGDGGMEELIDKEWGETPRP</sequence>
<dbReference type="VEuPathDB" id="FungiDB:FPRO_03520"/>
<protein>
    <submittedName>
        <fullName evidence="2">Uncharacterized protein</fullName>
    </submittedName>
</protein>
<reference evidence="3" key="1">
    <citation type="journal article" date="2016" name="Genome Biol. Evol.">
        <title>Comparative 'omics' of the Fusarium fujikuroi species complex highlights differences in genetic potential and metabolite synthesis.</title>
        <authorList>
            <person name="Niehaus E.-M."/>
            <person name="Muensterkoetter M."/>
            <person name="Proctor R.H."/>
            <person name="Brown D.W."/>
            <person name="Sharon A."/>
            <person name="Idan Y."/>
            <person name="Oren-Young L."/>
            <person name="Sieber C.M."/>
            <person name="Novak O."/>
            <person name="Pencik A."/>
            <person name="Tarkowska D."/>
            <person name="Hromadova K."/>
            <person name="Freeman S."/>
            <person name="Maymon M."/>
            <person name="Elazar M."/>
            <person name="Youssef S.A."/>
            <person name="El-Shabrawy E.S.M."/>
            <person name="Shalaby A.B.A."/>
            <person name="Houterman P."/>
            <person name="Brock N.L."/>
            <person name="Burkhardt I."/>
            <person name="Tsavkelova E.A."/>
            <person name="Dickschat J.S."/>
            <person name="Galuszka P."/>
            <person name="Gueldener U."/>
            <person name="Tudzynski B."/>
        </authorList>
    </citation>
    <scope>NUCLEOTIDE SEQUENCE [LARGE SCALE GENOMIC DNA]</scope>
    <source>
        <strain evidence="3">ET1</strain>
    </source>
</reference>
<organism evidence="2 3">
    <name type="scientific">Fusarium proliferatum (strain ET1)</name>
    <name type="common">Orchid endophyte fungus</name>
    <dbReference type="NCBI Taxonomy" id="1227346"/>
    <lineage>
        <taxon>Eukaryota</taxon>
        <taxon>Fungi</taxon>
        <taxon>Dikarya</taxon>
        <taxon>Ascomycota</taxon>
        <taxon>Pezizomycotina</taxon>
        <taxon>Sordariomycetes</taxon>
        <taxon>Hypocreomycetidae</taxon>
        <taxon>Hypocreales</taxon>
        <taxon>Nectriaceae</taxon>
        <taxon>Fusarium</taxon>
        <taxon>Fusarium fujikuroi species complex</taxon>
    </lineage>
</organism>
<dbReference type="AlphaFoldDB" id="A0A1L7VA77"/>
<feature type="compositionally biased region" description="Polar residues" evidence="1">
    <location>
        <begin position="90"/>
        <end position="103"/>
    </location>
</feature>
<evidence type="ECO:0000256" key="1">
    <source>
        <dbReference type="SAM" id="MobiDB-lite"/>
    </source>
</evidence>
<comment type="caution">
    <text evidence="2">The sequence shown here is derived from an EMBL/GenBank/DDBJ whole genome shotgun (WGS) entry which is preliminary data.</text>
</comment>
<dbReference type="GeneID" id="42048405"/>
<dbReference type="Proteomes" id="UP000183971">
    <property type="component" value="Unassembled WGS sequence"/>
</dbReference>
<feature type="region of interest" description="Disordered" evidence="1">
    <location>
        <begin position="1"/>
        <end position="46"/>
    </location>
</feature>
<evidence type="ECO:0000313" key="2">
    <source>
        <dbReference type="EMBL" id="CZR36220.1"/>
    </source>
</evidence>
<gene>
    <name evidence="2" type="ORF">FPRO_03520</name>
</gene>